<keyword evidence="1" id="KW-0812">Transmembrane</keyword>
<evidence type="ECO:0000313" key="3">
    <source>
        <dbReference type="Proteomes" id="UP000250266"/>
    </source>
</evidence>
<keyword evidence="1" id="KW-1133">Transmembrane helix</keyword>
<dbReference type="Proteomes" id="UP000250266">
    <property type="component" value="Unassembled WGS sequence"/>
</dbReference>
<dbReference type="AlphaFoldDB" id="A0A8E2DYM6"/>
<feature type="transmembrane region" description="Helical" evidence="1">
    <location>
        <begin position="76"/>
        <end position="98"/>
    </location>
</feature>
<dbReference type="EMBL" id="KV745574">
    <property type="protein sequence ID" value="OCK74049.1"/>
    <property type="molecule type" value="Genomic_DNA"/>
</dbReference>
<gene>
    <name evidence="2" type="ORF">K432DRAFT_213994</name>
</gene>
<keyword evidence="1" id="KW-0472">Membrane</keyword>
<evidence type="ECO:0000313" key="2">
    <source>
        <dbReference type="EMBL" id="OCK74049.1"/>
    </source>
</evidence>
<organism evidence="2 3">
    <name type="scientific">Lepidopterella palustris CBS 459.81</name>
    <dbReference type="NCBI Taxonomy" id="1314670"/>
    <lineage>
        <taxon>Eukaryota</taxon>
        <taxon>Fungi</taxon>
        <taxon>Dikarya</taxon>
        <taxon>Ascomycota</taxon>
        <taxon>Pezizomycotina</taxon>
        <taxon>Dothideomycetes</taxon>
        <taxon>Pleosporomycetidae</taxon>
        <taxon>Mytilinidiales</taxon>
        <taxon>Argynnaceae</taxon>
        <taxon>Lepidopterella</taxon>
    </lineage>
</organism>
<sequence length="99" mass="11471">MIFQSIRNRVRDALALKYKKCQIQAFFLRRGISQAQTPPPLFPSLPPREAEHKRVCYPDPRLLALRSAPRFLVTRWYLWMGGVEGNYSMMVVFVSGAVE</sequence>
<name>A0A8E2DYM6_9PEZI</name>
<reference evidence="2 3" key="1">
    <citation type="journal article" date="2016" name="Nat. Commun.">
        <title>Ectomycorrhizal ecology is imprinted in the genome of the dominant symbiotic fungus Cenococcum geophilum.</title>
        <authorList>
            <consortium name="DOE Joint Genome Institute"/>
            <person name="Peter M."/>
            <person name="Kohler A."/>
            <person name="Ohm R.A."/>
            <person name="Kuo A."/>
            <person name="Krutzmann J."/>
            <person name="Morin E."/>
            <person name="Arend M."/>
            <person name="Barry K.W."/>
            <person name="Binder M."/>
            <person name="Choi C."/>
            <person name="Clum A."/>
            <person name="Copeland A."/>
            <person name="Grisel N."/>
            <person name="Haridas S."/>
            <person name="Kipfer T."/>
            <person name="LaButti K."/>
            <person name="Lindquist E."/>
            <person name="Lipzen A."/>
            <person name="Maire R."/>
            <person name="Meier B."/>
            <person name="Mihaltcheva S."/>
            <person name="Molinier V."/>
            <person name="Murat C."/>
            <person name="Poggeler S."/>
            <person name="Quandt C.A."/>
            <person name="Sperisen C."/>
            <person name="Tritt A."/>
            <person name="Tisserant E."/>
            <person name="Crous P.W."/>
            <person name="Henrissat B."/>
            <person name="Nehls U."/>
            <person name="Egli S."/>
            <person name="Spatafora J.W."/>
            <person name="Grigoriev I.V."/>
            <person name="Martin F.M."/>
        </authorList>
    </citation>
    <scope>NUCLEOTIDE SEQUENCE [LARGE SCALE GENOMIC DNA]</scope>
    <source>
        <strain evidence="2 3">CBS 459.81</strain>
    </source>
</reference>
<keyword evidence="3" id="KW-1185">Reference proteome</keyword>
<protein>
    <submittedName>
        <fullName evidence="2">Uncharacterized protein</fullName>
    </submittedName>
</protein>
<evidence type="ECO:0000256" key="1">
    <source>
        <dbReference type="SAM" id="Phobius"/>
    </source>
</evidence>
<proteinExistence type="predicted"/>
<accession>A0A8E2DYM6</accession>